<dbReference type="Pfam" id="PF00669">
    <property type="entry name" value="Flagellin_N"/>
    <property type="match status" value="1"/>
</dbReference>
<feature type="domain" description="Flagellin N-terminal" evidence="4">
    <location>
        <begin position="9"/>
        <end position="142"/>
    </location>
</feature>
<evidence type="ECO:0000313" key="6">
    <source>
        <dbReference type="EMBL" id="BDU77194.1"/>
    </source>
</evidence>
<keyword evidence="6" id="KW-0969">Cilium</keyword>
<dbReference type="Proteomes" id="UP001228113">
    <property type="component" value="Chromosome"/>
</dbReference>
<proteinExistence type="inferred from homology"/>
<organism evidence="6 7">
    <name type="scientific">Mesoterricola sediminis</name>
    <dbReference type="NCBI Taxonomy" id="2927980"/>
    <lineage>
        <taxon>Bacteria</taxon>
        <taxon>Pseudomonadati</taxon>
        <taxon>Acidobacteriota</taxon>
        <taxon>Holophagae</taxon>
        <taxon>Holophagales</taxon>
        <taxon>Holophagaceae</taxon>
        <taxon>Mesoterricola</taxon>
    </lineage>
</organism>
<evidence type="ECO:0000259" key="4">
    <source>
        <dbReference type="Pfam" id="PF00669"/>
    </source>
</evidence>
<dbReference type="Gene3D" id="6.10.10.10">
    <property type="entry name" value="Flagellar export chaperone, C-terminal domain"/>
    <property type="match status" value="1"/>
</dbReference>
<reference evidence="6" key="1">
    <citation type="journal article" date="2023" name="Int. J. Syst. Evol. Microbiol.">
        <title>Mesoterricola silvestris gen. nov., sp. nov., Mesoterricola sediminis sp. nov., Geothrix oryzae sp. nov., Geothrix edaphica sp. nov., Geothrix rubra sp. nov., and Geothrix limicola sp. nov., six novel members of Acidobacteriota isolated from soils.</title>
        <authorList>
            <person name="Itoh H."/>
            <person name="Sugisawa Y."/>
            <person name="Mise K."/>
            <person name="Xu Z."/>
            <person name="Kuniyasu M."/>
            <person name="Ushijima N."/>
            <person name="Kawano K."/>
            <person name="Kobayashi E."/>
            <person name="Shiratori Y."/>
            <person name="Masuda Y."/>
            <person name="Senoo K."/>
        </authorList>
    </citation>
    <scope>NUCLEOTIDE SEQUENCE</scope>
    <source>
        <strain evidence="6">W786</strain>
    </source>
</reference>
<dbReference type="AlphaFoldDB" id="A0AA48KCI8"/>
<name>A0AA48KCI8_9BACT</name>
<keyword evidence="6" id="KW-0282">Flagellum</keyword>
<evidence type="ECO:0000256" key="1">
    <source>
        <dbReference type="ARBA" id="ARBA00005709"/>
    </source>
</evidence>
<gene>
    <name evidence="6" type="primary">flgL</name>
    <name evidence="6" type="ORF">METESE_21520</name>
</gene>
<comment type="function">
    <text evidence="3">Flagellin is the subunit protein which polymerizes to form the filaments of bacterial flagella.</text>
</comment>
<keyword evidence="6" id="KW-0966">Cell projection</keyword>
<dbReference type="InterPro" id="IPR001492">
    <property type="entry name" value="Flagellin"/>
</dbReference>
<dbReference type="Pfam" id="PF00700">
    <property type="entry name" value="Flagellin_C"/>
    <property type="match status" value="1"/>
</dbReference>
<dbReference type="GO" id="GO:0005198">
    <property type="term" value="F:structural molecule activity"/>
    <property type="evidence" value="ECO:0007669"/>
    <property type="project" value="UniProtKB-UniRule"/>
</dbReference>
<keyword evidence="2 3" id="KW-0975">Bacterial flagellum</keyword>
<keyword evidence="3" id="KW-0964">Secreted</keyword>
<dbReference type="EMBL" id="AP027081">
    <property type="protein sequence ID" value="BDU77194.1"/>
    <property type="molecule type" value="Genomic_DNA"/>
</dbReference>
<keyword evidence="7" id="KW-1185">Reference proteome</keyword>
<accession>A0AA48KCI8</accession>
<dbReference type="PANTHER" id="PTHR42792">
    <property type="entry name" value="FLAGELLIN"/>
    <property type="match status" value="1"/>
</dbReference>
<dbReference type="SUPFAM" id="SSF64518">
    <property type="entry name" value="Phase 1 flagellin"/>
    <property type="match status" value="1"/>
</dbReference>
<evidence type="ECO:0000259" key="5">
    <source>
        <dbReference type="Pfam" id="PF00700"/>
    </source>
</evidence>
<dbReference type="InterPro" id="IPR001029">
    <property type="entry name" value="Flagellin_N"/>
</dbReference>
<comment type="similarity">
    <text evidence="1 3">Belongs to the bacterial flagellin family.</text>
</comment>
<comment type="subcellular location">
    <subcellularLocation>
        <location evidence="3">Secreted</location>
    </subcellularLocation>
    <subcellularLocation>
        <location evidence="3">Bacterial flagellum</location>
    </subcellularLocation>
</comment>
<protein>
    <recommendedName>
        <fullName evidence="3">Flagellin</fullName>
    </recommendedName>
</protein>
<dbReference type="GO" id="GO:0009288">
    <property type="term" value="C:bacterial-type flagellum"/>
    <property type="evidence" value="ECO:0007669"/>
    <property type="project" value="UniProtKB-SubCell"/>
</dbReference>
<dbReference type="Gene3D" id="1.20.1330.10">
    <property type="entry name" value="f41 fragment of flagellin, N-terminal domain"/>
    <property type="match status" value="1"/>
</dbReference>
<evidence type="ECO:0000256" key="3">
    <source>
        <dbReference type="RuleBase" id="RU362073"/>
    </source>
</evidence>
<dbReference type="RefSeq" id="WP_243335854.1">
    <property type="nucleotide sequence ID" value="NZ_AP027081.1"/>
</dbReference>
<dbReference type="GO" id="GO:0005576">
    <property type="term" value="C:extracellular region"/>
    <property type="evidence" value="ECO:0007669"/>
    <property type="project" value="UniProtKB-SubCell"/>
</dbReference>
<dbReference type="InterPro" id="IPR046358">
    <property type="entry name" value="Flagellin_C"/>
</dbReference>
<dbReference type="PANTHER" id="PTHR42792:SF1">
    <property type="entry name" value="FLAGELLAR HOOK-ASSOCIATED PROTEIN 3"/>
    <property type="match status" value="1"/>
</dbReference>
<sequence length="320" mass="33895">MTIRSTNPMNSAQLLLDLQRSKDRLSLYTSQLTSGKRIINIGDDPGGSAAILNFQASIGQNKQYMAQIDTATSYLANTEDVASSMQTEVTRLMQLAQTGMTGTQSSVSRQAIASEVDGIFDHLMNLANTQVQGKYIFAGSMTTGYTDPLGVFHPPFEDVQGATAPANTITYNGNNADIVFKVGASSNVTTNVAGDTLFFGGPAATSLGSATDIFKVAKDLSQALTSGNTAAMQTAYDSLKTISDHVNVVITDLGGRQSGIDQIKTSLSTLNTNLAAVESSVEDVDYADAITSYTKENVAQQASLATMAKTNRQTLFDYLA</sequence>
<dbReference type="KEGG" id="msea:METESE_21520"/>
<dbReference type="InterPro" id="IPR042187">
    <property type="entry name" value="Flagellin_C_sub2"/>
</dbReference>
<evidence type="ECO:0000313" key="7">
    <source>
        <dbReference type="Proteomes" id="UP001228113"/>
    </source>
</evidence>
<evidence type="ECO:0000256" key="2">
    <source>
        <dbReference type="ARBA" id="ARBA00023143"/>
    </source>
</evidence>
<feature type="domain" description="Flagellin C-terminal" evidence="5">
    <location>
        <begin position="246"/>
        <end position="319"/>
    </location>
</feature>